<reference evidence="2" key="1">
    <citation type="submission" date="2016-07" db="EMBL/GenBank/DDBJ databases">
        <title>Salivary Glands transcriptome analysis on engorged females of Ornithodoros brasiliensis (Acari:Argasidae).</title>
        <authorList>
            <person name="Simons S.M."/>
            <person name="Carvalho E."/>
            <person name="Junqueira-de-Azevedo I."/>
            <person name="Ho P.L."/>
            <person name="Giovanni D."/>
            <person name="Mendonca R."/>
            <person name="Onofrio V."/>
            <person name="Landulfo G."/>
            <person name="Ramirez D."/>
            <person name="Barros-Battesti D."/>
        </authorList>
    </citation>
    <scope>NUCLEOTIDE SEQUENCE</scope>
    <source>
        <strain evidence="2">Female</strain>
        <tissue evidence="2">Salivary gland</tissue>
    </source>
</reference>
<evidence type="ECO:0000313" key="2">
    <source>
        <dbReference type="EMBL" id="JAT78926.1"/>
    </source>
</evidence>
<dbReference type="PANTHER" id="PTHR21301">
    <property type="entry name" value="REVERSE TRANSCRIPTASE"/>
    <property type="match status" value="1"/>
</dbReference>
<protein>
    <submittedName>
        <fullName evidence="2">Polyphosphoinositide phosphatase</fullName>
    </submittedName>
</protein>
<dbReference type="EMBL" id="GETE01000787">
    <property type="protein sequence ID" value="JAT78926.1"/>
    <property type="molecule type" value="Transcribed_RNA"/>
</dbReference>
<dbReference type="PANTHER" id="PTHR21301:SF10">
    <property type="entry name" value="REVERSE TRANSCRIPTASE DOMAIN-CONTAINING PROTEIN"/>
    <property type="match status" value="1"/>
</dbReference>
<evidence type="ECO:0000259" key="1">
    <source>
        <dbReference type="Pfam" id="PF26215"/>
    </source>
</evidence>
<dbReference type="Pfam" id="PF26215">
    <property type="entry name" value="HTH_animal"/>
    <property type="match status" value="1"/>
</dbReference>
<organism evidence="2">
    <name type="scientific">Ornithodoros brasiliensis</name>
    <name type="common">Mouro tick</name>
    <dbReference type="NCBI Taxonomy" id="888526"/>
    <lineage>
        <taxon>Eukaryota</taxon>
        <taxon>Metazoa</taxon>
        <taxon>Ecdysozoa</taxon>
        <taxon>Arthropoda</taxon>
        <taxon>Chelicerata</taxon>
        <taxon>Arachnida</taxon>
        <taxon>Acari</taxon>
        <taxon>Parasitiformes</taxon>
        <taxon>Ixodida</taxon>
        <taxon>Ixodoidea</taxon>
        <taxon>Argasidae</taxon>
        <taxon>Ornithodorinae</taxon>
        <taxon>Ornithodoros</taxon>
    </lineage>
</organism>
<feature type="non-terminal residue" evidence="2">
    <location>
        <position position="1"/>
    </location>
</feature>
<name>A0A1D2AIA0_ORNBR</name>
<feature type="domain" description="Helix-turn-helix" evidence="1">
    <location>
        <begin position="1"/>
        <end position="59"/>
    </location>
</feature>
<proteinExistence type="predicted"/>
<dbReference type="AlphaFoldDB" id="A0A1D2AIA0"/>
<sequence length="175" mass="20272">QYLHFESYHPYSQKKNIPYRQFLRLKQICSDNKDFSKHAQDMTTDFLNRGYPHSLVTDALKKSSETHRESLLKPVPKTGRSDIVFATRYFKPLSNCRSVLNCHINILHTDDKLKEIFPQAPVVAFRRQNNFRNSLVSSHVNKPTPGCTPCKKTRCQTCRFILPCTEVSGHASIFK</sequence>
<accession>A0A1D2AIA0</accession>
<feature type="non-terminal residue" evidence="2">
    <location>
        <position position="175"/>
    </location>
</feature>
<dbReference type="InterPro" id="IPR058912">
    <property type="entry name" value="HTH_animal"/>
</dbReference>